<accession>A0A077ZQJ0</accession>
<feature type="region of interest" description="Disordered" evidence="2">
    <location>
        <begin position="1"/>
        <end position="27"/>
    </location>
</feature>
<evidence type="ECO:0000256" key="2">
    <source>
        <dbReference type="SAM" id="MobiDB-lite"/>
    </source>
</evidence>
<comment type="similarity">
    <text evidence="1">Belongs to the eukaryotic initiation factor 4E family.</text>
</comment>
<reference evidence="3 4" key="1">
    <citation type="submission" date="2014-06" db="EMBL/GenBank/DDBJ databases">
        <authorList>
            <person name="Swart Estienne"/>
        </authorList>
    </citation>
    <scope>NUCLEOTIDE SEQUENCE [LARGE SCALE GENOMIC DNA]</scope>
    <source>
        <strain evidence="3 4">130c</strain>
    </source>
</reference>
<dbReference type="PANTHER" id="PTHR11960:SF18">
    <property type="entry name" value="EUKARYOTIC TRANSLATION INITIATION FACTOR 4E HOMOLOGOUS PROTEIN, ISOFORM B"/>
    <property type="match status" value="1"/>
</dbReference>
<name>A0A077ZQJ0_STYLE</name>
<dbReference type="EMBL" id="CCKQ01001064">
    <property type="protein sequence ID" value="CDW72172.1"/>
    <property type="molecule type" value="Genomic_DNA"/>
</dbReference>
<dbReference type="SUPFAM" id="SSF55418">
    <property type="entry name" value="eIF4e-like"/>
    <property type="match status" value="1"/>
</dbReference>
<evidence type="ECO:0000313" key="3">
    <source>
        <dbReference type="EMBL" id="CDW72172.1"/>
    </source>
</evidence>
<dbReference type="GO" id="GO:0016281">
    <property type="term" value="C:eukaryotic translation initiation factor 4F complex"/>
    <property type="evidence" value="ECO:0007669"/>
    <property type="project" value="TreeGrafter"/>
</dbReference>
<keyword evidence="4" id="KW-1185">Reference proteome</keyword>
<dbReference type="InParanoid" id="A0A077ZQJ0"/>
<organism evidence="3 4">
    <name type="scientific">Stylonychia lemnae</name>
    <name type="common">Ciliate</name>
    <dbReference type="NCBI Taxonomy" id="5949"/>
    <lineage>
        <taxon>Eukaryota</taxon>
        <taxon>Sar</taxon>
        <taxon>Alveolata</taxon>
        <taxon>Ciliophora</taxon>
        <taxon>Intramacronucleata</taxon>
        <taxon>Spirotrichea</taxon>
        <taxon>Stichotrichia</taxon>
        <taxon>Sporadotrichida</taxon>
        <taxon>Oxytrichidae</taxon>
        <taxon>Stylonychinae</taxon>
        <taxon>Stylonychia</taxon>
    </lineage>
</organism>
<dbReference type="InterPro" id="IPR023398">
    <property type="entry name" value="TIF_eIF4e-like"/>
</dbReference>
<dbReference type="GO" id="GO:0003743">
    <property type="term" value="F:translation initiation factor activity"/>
    <property type="evidence" value="ECO:0007669"/>
    <property type="project" value="UniProtKB-KW"/>
</dbReference>
<dbReference type="InterPro" id="IPR001040">
    <property type="entry name" value="TIF_eIF_4E"/>
</dbReference>
<feature type="compositionally biased region" description="Basic and acidic residues" evidence="2">
    <location>
        <begin position="8"/>
        <end position="27"/>
    </location>
</feature>
<evidence type="ECO:0000313" key="4">
    <source>
        <dbReference type="Proteomes" id="UP000039865"/>
    </source>
</evidence>
<dbReference type="AlphaFoldDB" id="A0A077ZQJ0"/>
<dbReference type="PANTHER" id="PTHR11960">
    <property type="entry name" value="EUKARYOTIC TRANSLATION INITIATION FACTOR 4E RELATED"/>
    <property type="match status" value="1"/>
</dbReference>
<keyword evidence="1" id="KW-0648">Protein biosynthesis</keyword>
<dbReference type="Proteomes" id="UP000039865">
    <property type="component" value="Unassembled WGS sequence"/>
</dbReference>
<dbReference type="GO" id="GO:0000340">
    <property type="term" value="F:RNA 7-methylguanosine cap binding"/>
    <property type="evidence" value="ECO:0007669"/>
    <property type="project" value="TreeGrafter"/>
</dbReference>
<sequence>MSQNTQIERTEQDQSKKQQRRKVENIEEIKDSEKTQLNRAYTIWAFMKTPKTANDNYDSCLRQASSFSTVEDFWAQYSHFKRPSLMSFGTFIYIFEEGIKPMWEDENCKDGGRWSLRVPKTHTNKYWEDITLALIGEAFTHEGEICGIALSLKPVNDIISVWIRHGKDQEKIDQIKTDIERMVMFDENTMRLEYENFQEVLSRPPVEKKETFNRNYHKGGDQQQQENGGHSEDKGFERRLQDNGGGFQRGRGRGRGGRGGQNQ</sequence>
<gene>
    <name evidence="3" type="primary">Contig160.g191</name>
    <name evidence="3" type="ORF">STYLEM_1127</name>
</gene>
<feature type="compositionally biased region" description="Basic and acidic residues" evidence="2">
    <location>
        <begin position="229"/>
        <end position="241"/>
    </location>
</feature>
<dbReference type="OMA" id="NSVEQFW"/>
<proteinExistence type="inferred from homology"/>
<feature type="region of interest" description="Disordered" evidence="2">
    <location>
        <begin position="212"/>
        <end position="263"/>
    </location>
</feature>
<keyword evidence="1 3" id="KW-0396">Initiation factor</keyword>
<keyword evidence="1" id="KW-0694">RNA-binding</keyword>
<evidence type="ECO:0000256" key="1">
    <source>
        <dbReference type="RuleBase" id="RU004374"/>
    </source>
</evidence>
<dbReference type="Gene3D" id="3.30.760.10">
    <property type="entry name" value="RNA Cap, Translation Initiation Factor Eif4e"/>
    <property type="match status" value="1"/>
</dbReference>
<dbReference type="Pfam" id="PF01652">
    <property type="entry name" value="IF4E"/>
    <property type="match status" value="1"/>
</dbReference>
<dbReference type="OrthoDB" id="590761at2759"/>
<protein>
    <submittedName>
        <fullName evidence="3">Eukaryotic translation initiation factor 4e type 2</fullName>
    </submittedName>
</protein>